<proteinExistence type="predicted"/>
<dbReference type="Proteomes" id="UP000001062">
    <property type="component" value="Chromosome"/>
</dbReference>
<dbReference type="AlphaFoldDB" id="F2K306"/>
<evidence type="ECO:0000313" key="1">
    <source>
        <dbReference type="EMBL" id="ADZ92395.1"/>
    </source>
</evidence>
<dbReference type="RefSeq" id="WP_013662297.1">
    <property type="nucleotide sequence ID" value="NC_015276.1"/>
</dbReference>
<dbReference type="HOGENOM" id="CLU_2700413_0_0_6"/>
<accession>F2K306</accession>
<evidence type="ECO:0000313" key="2">
    <source>
        <dbReference type="Proteomes" id="UP000001062"/>
    </source>
</evidence>
<gene>
    <name evidence="1" type="ordered locus">Marme_3178</name>
</gene>
<protein>
    <submittedName>
        <fullName evidence="1">Uncharacterized protein</fullName>
    </submittedName>
</protein>
<name>F2K306_MARM1</name>
<dbReference type="KEGG" id="mme:Marme_3178"/>
<reference evidence="1 2" key="1">
    <citation type="journal article" date="2012" name="Stand. Genomic Sci.">
        <title>Complete genome sequence of the melanogenic marine bacterium Marinomonas mediterranea type strain (MMB-1(T)).</title>
        <authorList>
            <person name="Lucas-Elio P."/>
            <person name="Goodwin L."/>
            <person name="Woyke T."/>
            <person name="Pitluck S."/>
            <person name="Nolan M."/>
            <person name="Kyrpides N.C."/>
            <person name="Detter J.C."/>
            <person name="Copeland A."/>
            <person name="Teshima H."/>
            <person name="Bruce D."/>
            <person name="Detter C."/>
            <person name="Tapia R."/>
            <person name="Han S."/>
            <person name="Land M.L."/>
            <person name="Ivanova N."/>
            <person name="Mikhailova N."/>
            <person name="Johnston A.W."/>
            <person name="Sanchez-Amat A."/>
        </authorList>
    </citation>
    <scope>NUCLEOTIDE SEQUENCE [LARGE SCALE GENOMIC DNA]</scope>
    <source>
        <strain evidence="2">ATCC 700492 / JCM 21426 / NBRC 103028 / MMB-1</strain>
    </source>
</reference>
<dbReference type="EMBL" id="CP002583">
    <property type="protein sequence ID" value="ADZ92395.1"/>
    <property type="molecule type" value="Genomic_DNA"/>
</dbReference>
<organism evidence="1 2">
    <name type="scientific">Marinomonas mediterranea (strain ATCC 700492 / JCM 21426 / NBRC 103028 / MMB-1)</name>
    <dbReference type="NCBI Taxonomy" id="717774"/>
    <lineage>
        <taxon>Bacteria</taxon>
        <taxon>Pseudomonadati</taxon>
        <taxon>Pseudomonadota</taxon>
        <taxon>Gammaproteobacteria</taxon>
        <taxon>Oceanospirillales</taxon>
        <taxon>Oceanospirillaceae</taxon>
        <taxon>Marinomonas</taxon>
    </lineage>
</organism>
<sequence length="73" mass="8757">MTKEVDNEISVRTQTGIGVRPFPNASKTAKQIEEQTFYEDHCRKTSKIKIYALKLFLWPITTLRKRFYCRKFR</sequence>
<keyword evidence="2" id="KW-1185">Reference proteome</keyword>